<comment type="caution">
    <text evidence="2">The sequence shown here is derived from an EMBL/GenBank/DDBJ whole genome shotgun (WGS) entry which is preliminary data.</text>
</comment>
<dbReference type="EMBL" id="LGUP01000034">
    <property type="protein sequence ID" value="KOG35122.1"/>
    <property type="molecule type" value="Genomic_DNA"/>
</dbReference>
<reference evidence="2 3" key="1">
    <citation type="submission" date="2015-06" db="EMBL/GenBank/DDBJ databases">
        <authorList>
            <person name="Hoefler B.C."/>
            <person name="Straight P.D."/>
        </authorList>
    </citation>
    <scope>NUCLEOTIDE SEQUENCE [LARGE SCALE GENOMIC DNA]</scope>
    <source>
        <strain evidence="2 3">NRRL 3427</strain>
    </source>
</reference>
<name>A0A0L8LAH0_STRVR</name>
<feature type="compositionally biased region" description="Basic and acidic residues" evidence="1">
    <location>
        <begin position="20"/>
        <end position="34"/>
    </location>
</feature>
<dbReference type="AlphaFoldDB" id="A0A0L8LAH0"/>
<feature type="compositionally biased region" description="Basic residues" evidence="1">
    <location>
        <begin position="51"/>
        <end position="61"/>
    </location>
</feature>
<gene>
    <name evidence="2" type="ORF">ADK34_05660</name>
</gene>
<dbReference type="Proteomes" id="UP000037023">
    <property type="component" value="Unassembled WGS sequence"/>
</dbReference>
<sequence length="61" mass="6669">MGGTIVGKKQTRTNRGARTGGHEHRTEAAAKEQKAAAPPREASMPLVEHASHRKERKFGHN</sequence>
<organism evidence="2 3">
    <name type="scientific">Streptomyces viridochromogenes</name>
    <dbReference type="NCBI Taxonomy" id="1938"/>
    <lineage>
        <taxon>Bacteria</taxon>
        <taxon>Bacillati</taxon>
        <taxon>Actinomycetota</taxon>
        <taxon>Actinomycetes</taxon>
        <taxon>Kitasatosporales</taxon>
        <taxon>Streptomycetaceae</taxon>
        <taxon>Streptomyces</taxon>
    </lineage>
</organism>
<protein>
    <submittedName>
        <fullName evidence="2">Uncharacterized protein</fullName>
    </submittedName>
</protein>
<proteinExistence type="predicted"/>
<dbReference type="PATRIC" id="fig|1938.6.peg.1248"/>
<evidence type="ECO:0000313" key="3">
    <source>
        <dbReference type="Proteomes" id="UP000037023"/>
    </source>
</evidence>
<accession>A0A0L8LAH0</accession>
<evidence type="ECO:0000256" key="1">
    <source>
        <dbReference type="SAM" id="MobiDB-lite"/>
    </source>
</evidence>
<evidence type="ECO:0000313" key="2">
    <source>
        <dbReference type="EMBL" id="KOG35122.1"/>
    </source>
</evidence>
<feature type="region of interest" description="Disordered" evidence="1">
    <location>
        <begin position="1"/>
        <end position="61"/>
    </location>
</feature>